<sequence>MASTPTASSVAFVADSTLGLFPEEAKSLGIHVVPQQVLHKGRSFRDLVEITPGEVLKLLRSGERLTTSQVAPEDLRRLYEALLRTHGRVVSVHVSGLLSGTVDTAKKVAQTFGDRVKVLDSWSLSGGLLLVLERARQLLREGVAWERLEEALAPYRERVRGYVLPATLDYLHRSGRISGLQRFVGGFLRILPVLEVREGRVHPGPRVRGFAEGIRKVAALFRRDFPEGARVYLAHAGNPEGAKALAEALKAEGVEVLGVLPAGAAVSVHTGPGTVAAFAGPRG</sequence>
<dbReference type="PANTHER" id="PTHR33434:SF2">
    <property type="entry name" value="FATTY ACID-BINDING PROTEIN TM_1468"/>
    <property type="match status" value="1"/>
</dbReference>
<name>A0A0X8D7A0_9DEIN</name>
<dbReference type="Gene3D" id="3.30.1180.10">
    <property type="match status" value="1"/>
</dbReference>
<evidence type="ECO:0000256" key="1">
    <source>
        <dbReference type="ARBA" id="ARBA00023121"/>
    </source>
</evidence>
<dbReference type="AlphaFoldDB" id="A0A0X8D7A0"/>
<organism evidence="2 3">
    <name type="scientific">Thermus parvatiensis</name>
    <dbReference type="NCBI Taxonomy" id="456163"/>
    <lineage>
        <taxon>Bacteria</taxon>
        <taxon>Thermotogati</taxon>
        <taxon>Deinococcota</taxon>
        <taxon>Deinococci</taxon>
        <taxon>Thermales</taxon>
        <taxon>Thermaceae</taxon>
        <taxon>Thermus</taxon>
    </lineage>
</organism>
<dbReference type="EMBL" id="CP014141">
    <property type="protein sequence ID" value="AMA75655.1"/>
    <property type="molecule type" value="Genomic_DNA"/>
</dbReference>
<gene>
    <name evidence="2" type="ORF">AV541_05965</name>
</gene>
<accession>A0A0X8D7A0</accession>
<protein>
    <submittedName>
        <fullName evidence="2">Fatty acid-binding protein DegV</fullName>
    </submittedName>
</protein>
<dbReference type="SUPFAM" id="SSF82549">
    <property type="entry name" value="DAK1/DegV-like"/>
    <property type="match status" value="1"/>
</dbReference>
<keyword evidence="1" id="KW-0446">Lipid-binding</keyword>
<dbReference type="InterPro" id="IPR043168">
    <property type="entry name" value="DegV_C"/>
</dbReference>
<dbReference type="GO" id="GO:0008289">
    <property type="term" value="F:lipid binding"/>
    <property type="evidence" value="ECO:0007669"/>
    <property type="project" value="UniProtKB-KW"/>
</dbReference>
<dbReference type="InterPro" id="IPR003797">
    <property type="entry name" value="DegV"/>
</dbReference>
<dbReference type="PROSITE" id="PS51482">
    <property type="entry name" value="DEGV"/>
    <property type="match status" value="1"/>
</dbReference>
<dbReference type="PANTHER" id="PTHR33434">
    <property type="entry name" value="DEGV DOMAIN-CONTAINING PROTEIN DR_1986-RELATED"/>
    <property type="match status" value="1"/>
</dbReference>
<evidence type="ECO:0000313" key="3">
    <source>
        <dbReference type="Proteomes" id="UP000061630"/>
    </source>
</evidence>
<proteinExistence type="predicted"/>
<evidence type="ECO:0000313" key="2">
    <source>
        <dbReference type="EMBL" id="AMA75655.1"/>
    </source>
</evidence>
<reference evidence="2 3" key="1">
    <citation type="submission" date="2016-01" db="EMBL/GenBank/DDBJ databases">
        <title>Genome sequence of Thermus parvatiensis, a thermophile isolated from a hot water spring.</title>
        <authorList>
            <person name="Tripathi C."/>
            <person name="Lal R."/>
        </authorList>
    </citation>
    <scope>NUCLEOTIDE SEQUENCE [LARGE SCALE GENOMIC DNA]</scope>
    <source>
        <strain evidence="2 3">RL</strain>
    </source>
</reference>
<dbReference type="Proteomes" id="UP000061630">
    <property type="component" value="Chromosome"/>
</dbReference>
<dbReference type="KEGG" id="tpar:AV541_05965"/>
<dbReference type="Pfam" id="PF02645">
    <property type="entry name" value="DegV"/>
    <property type="match status" value="1"/>
</dbReference>
<dbReference type="Gene3D" id="3.40.50.10170">
    <property type="match status" value="1"/>
</dbReference>
<dbReference type="NCBIfam" id="TIGR00762">
    <property type="entry name" value="DegV"/>
    <property type="match status" value="1"/>
</dbReference>
<dbReference type="InterPro" id="IPR050270">
    <property type="entry name" value="DegV_domain_contain"/>
</dbReference>